<reference evidence="1" key="1">
    <citation type="submission" date="2019-08" db="EMBL/GenBank/DDBJ databases">
        <authorList>
            <person name="Kucharzyk K."/>
            <person name="Murdoch R.W."/>
            <person name="Higgins S."/>
            <person name="Loffler F."/>
        </authorList>
    </citation>
    <scope>NUCLEOTIDE SEQUENCE</scope>
</reference>
<name>A0A645C796_9ZZZZ</name>
<dbReference type="EMBL" id="VSSQ01023101">
    <property type="protein sequence ID" value="MPM69824.1"/>
    <property type="molecule type" value="Genomic_DNA"/>
</dbReference>
<comment type="caution">
    <text evidence="1">The sequence shown here is derived from an EMBL/GenBank/DDBJ whole genome shotgun (WGS) entry which is preliminary data.</text>
</comment>
<accession>A0A645C796</accession>
<gene>
    <name evidence="1" type="ORF">SDC9_116772</name>
</gene>
<evidence type="ECO:0000313" key="1">
    <source>
        <dbReference type="EMBL" id="MPM69824.1"/>
    </source>
</evidence>
<dbReference type="AlphaFoldDB" id="A0A645C796"/>
<organism evidence="1">
    <name type="scientific">bioreactor metagenome</name>
    <dbReference type="NCBI Taxonomy" id="1076179"/>
    <lineage>
        <taxon>unclassified sequences</taxon>
        <taxon>metagenomes</taxon>
        <taxon>ecological metagenomes</taxon>
    </lineage>
</organism>
<sequence length="129" mass="14705">MHLRQVRKLVRRGHSVGKDIDSDVDPIFFEGVNQIVEFIQLLRNDTAGIGRIVAIHHIAVEVMDSDCVITDPGQSFGDHVALGFFHIQRPIHEVRTVKANRVILFLELKMSGFIDPDMAVFSCWRIQQE</sequence>
<proteinExistence type="predicted"/>
<protein>
    <submittedName>
        <fullName evidence="1">Uncharacterized protein</fullName>
    </submittedName>
</protein>